<accession>A0ABM7XXB0</accession>
<feature type="transmembrane region" description="Helical" evidence="8">
    <location>
        <begin position="106"/>
        <end position="131"/>
    </location>
</feature>
<dbReference type="PANTHER" id="PTHR42929">
    <property type="entry name" value="INNER MEMBRANE ABC TRANSPORTER PERMEASE PROTEIN YDCU-RELATED-RELATED"/>
    <property type="match status" value="1"/>
</dbReference>
<keyword evidence="5 8" id="KW-0812">Transmembrane</keyword>
<feature type="transmembrane region" description="Helical" evidence="8">
    <location>
        <begin position="200"/>
        <end position="222"/>
    </location>
</feature>
<dbReference type="EMBL" id="AP025637">
    <property type="protein sequence ID" value="BDG70102.1"/>
    <property type="molecule type" value="Genomic_DNA"/>
</dbReference>
<evidence type="ECO:0000256" key="3">
    <source>
        <dbReference type="ARBA" id="ARBA00022448"/>
    </source>
</evidence>
<dbReference type="InterPro" id="IPR000515">
    <property type="entry name" value="MetI-like"/>
</dbReference>
<dbReference type="PANTHER" id="PTHR42929:SF1">
    <property type="entry name" value="INNER MEMBRANE ABC TRANSPORTER PERMEASE PROTEIN YDCU-RELATED"/>
    <property type="match status" value="1"/>
</dbReference>
<comment type="subcellular location">
    <subcellularLocation>
        <location evidence="1 8">Cell membrane</location>
        <topology evidence="1 8">Multi-pass membrane protein</topology>
    </subcellularLocation>
</comment>
<keyword evidence="6 8" id="KW-1133">Transmembrane helix</keyword>
<evidence type="ECO:0000313" key="10">
    <source>
        <dbReference type="EMBL" id="BDG70102.1"/>
    </source>
</evidence>
<gene>
    <name evidence="10" type="ORF">Rmf_00310</name>
</gene>
<dbReference type="SUPFAM" id="SSF161098">
    <property type="entry name" value="MetI-like"/>
    <property type="match status" value="1"/>
</dbReference>
<dbReference type="Pfam" id="PF00528">
    <property type="entry name" value="BPD_transp_1"/>
    <property type="match status" value="1"/>
</dbReference>
<keyword evidence="11" id="KW-1185">Reference proteome</keyword>
<dbReference type="PROSITE" id="PS50928">
    <property type="entry name" value="ABC_TM1"/>
    <property type="match status" value="1"/>
</dbReference>
<organism evidence="10 11">
    <name type="scientific">Roseomonas fluvialis</name>
    <dbReference type="NCBI Taxonomy" id="1750527"/>
    <lineage>
        <taxon>Bacteria</taxon>
        <taxon>Pseudomonadati</taxon>
        <taxon>Pseudomonadota</taxon>
        <taxon>Alphaproteobacteria</taxon>
        <taxon>Acetobacterales</taxon>
        <taxon>Roseomonadaceae</taxon>
        <taxon>Roseomonas</taxon>
    </lineage>
</organism>
<evidence type="ECO:0000256" key="6">
    <source>
        <dbReference type="ARBA" id="ARBA00022989"/>
    </source>
</evidence>
<dbReference type="Proteomes" id="UP000831327">
    <property type="component" value="Chromosome"/>
</dbReference>
<keyword evidence="3 8" id="KW-0813">Transport</keyword>
<evidence type="ECO:0000256" key="2">
    <source>
        <dbReference type="ARBA" id="ARBA00007069"/>
    </source>
</evidence>
<feature type="transmembrane region" description="Helical" evidence="8">
    <location>
        <begin position="151"/>
        <end position="179"/>
    </location>
</feature>
<evidence type="ECO:0000256" key="1">
    <source>
        <dbReference type="ARBA" id="ARBA00004651"/>
    </source>
</evidence>
<reference evidence="10 11" key="1">
    <citation type="journal article" date="2016" name="Microbes Environ.">
        <title>Phylogenetically diverse aerobic anoxygenic phototrophic bacteria isolated from epilithic biofilms in Tama river, Japan.</title>
        <authorList>
            <person name="Hirose S."/>
            <person name="Matsuura K."/>
            <person name="Haruta S."/>
        </authorList>
    </citation>
    <scope>NUCLEOTIDE SEQUENCE [LARGE SCALE GENOMIC DNA]</scope>
    <source>
        <strain evidence="10 11">S08</strain>
    </source>
</reference>
<protein>
    <submittedName>
        <fullName evidence="10">ABC transporter permease</fullName>
    </submittedName>
</protein>
<keyword evidence="4" id="KW-1003">Cell membrane</keyword>
<dbReference type="CDD" id="cd06261">
    <property type="entry name" value="TM_PBP2"/>
    <property type="match status" value="1"/>
</dbReference>
<dbReference type="RefSeq" id="WP_244457451.1">
    <property type="nucleotide sequence ID" value="NZ_AP025637.1"/>
</dbReference>
<evidence type="ECO:0000259" key="9">
    <source>
        <dbReference type="PROSITE" id="PS50928"/>
    </source>
</evidence>
<keyword evidence="7 8" id="KW-0472">Membrane</keyword>
<name>A0ABM7XXB0_9PROT</name>
<evidence type="ECO:0000256" key="7">
    <source>
        <dbReference type="ARBA" id="ARBA00023136"/>
    </source>
</evidence>
<dbReference type="Gene3D" id="1.10.3720.10">
    <property type="entry name" value="MetI-like"/>
    <property type="match status" value="1"/>
</dbReference>
<evidence type="ECO:0000256" key="4">
    <source>
        <dbReference type="ARBA" id="ARBA00022475"/>
    </source>
</evidence>
<proteinExistence type="inferred from homology"/>
<evidence type="ECO:0000256" key="5">
    <source>
        <dbReference type="ARBA" id="ARBA00022692"/>
    </source>
</evidence>
<evidence type="ECO:0000256" key="8">
    <source>
        <dbReference type="RuleBase" id="RU363032"/>
    </source>
</evidence>
<dbReference type="InterPro" id="IPR035906">
    <property type="entry name" value="MetI-like_sf"/>
</dbReference>
<sequence length="288" mass="31173">MSTIRIRSAAAFWLAVPAGTWMLAAVVVPTLLILWVSFWGGRAFSASSPLTFDNYIRFFSNASYLRLVGSTFLQAATLMAICGTLGYCIAYFLVCKVTNGRWRTALFLAFIIPFWTSTLIRAIAWVPFLGVNGVINQALMGMGLTSRPIEVFLYSMTGVTMAQVSLYTMLAAGPVVYMLASIPPALREAAMTLKAPPVTVFRRIVFPLTLPGVVIGQVLVFLNVMADFATVATIGGNKYALLGNLVLNFYEGSQLRFAAVAAVLLMGCMLAGVVLALRVVDIRKLGAR</sequence>
<feature type="transmembrane region" description="Helical" evidence="8">
    <location>
        <begin position="72"/>
        <end position="94"/>
    </location>
</feature>
<feature type="transmembrane region" description="Helical" evidence="8">
    <location>
        <begin position="12"/>
        <end position="38"/>
    </location>
</feature>
<feature type="transmembrane region" description="Helical" evidence="8">
    <location>
        <begin position="257"/>
        <end position="280"/>
    </location>
</feature>
<comment type="similarity">
    <text evidence="2">Belongs to the binding-protein-dependent transport system permease family. CysTW subfamily.</text>
</comment>
<evidence type="ECO:0000313" key="11">
    <source>
        <dbReference type="Proteomes" id="UP000831327"/>
    </source>
</evidence>
<feature type="domain" description="ABC transmembrane type-1" evidence="9">
    <location>
        <begin position="68"/>
        <end position="275"/>
    </location>
</feature>